<evidence type="ECO:0000313" key="2">
    <source>
        <dbReference type="EMBL" id="GAA3710332.1"/>
    </source>
</evidence>
<protein>
    <submittedName>
        <fullName evidence="2">VOC family protein</fullName>
    </submittedName>
</protein>
<evidence type="ECO:0000313" key="3">
    <source>
        <dbReference type="Proteomes" id="UP001500051"/>
    </source>
</evidence>
<dbReference type="InterPro" id="IPR029068">
    <property type="entry name" value="Glyas_Bleomycin-R_OHBP_Dase"/>
</dbReference>
<reference evidence="3" key="1">
    <citation type="journal article" date="2019" name="Int. J. Syst. Evol. Microbiol.">
        <title>The Global Catalogue of Microorganisms (GCM) 10K type strain sequencing project: providing services to taxonomists for standard genome sequencing and annotation.</title>
        <authorList>
            <consortium name="The Broad Institute Genomics Platform"/>
            <consortium name="The Broad Institute Genome Sequencing Center for Infectious Disease"/>
            <person name="Wu L."/>
            <person name="Ma J."/>
        </authorList>
    </citation>
    <scope>NUCLEOTIDE SEQUENCE [LARGE SCALE GENOMIC DNA]</scope>
    <source>
        <strain evidence="3">JCM 16548</strain>
    </source>
</reference>
<name>A0ABP7E019_9ACTN</name>
<dbReference type="Gene3D" id="3.10.180.10">
    <property type="entry name" value="2,3-Dihydroxybiphenyl 1,2-Dioxygenase, domain 1"/>
    <property type="match status" value="1"/>
</dbReference>
<gene>
    <name evidence="2" type="ORF">GCM10022204_30920</name>
</gene>
<dbReference type="Proteomes" id="UP001500051">
    <property type="component" value="Unassembled WGS sequence"/>
</dbReference>
<evidence type="ECO:0000259" key="1">
    <source>
        <dbReference type="Pfam" id="PF18029"/>
    </source>
</evidence>
<dbReference type="Pfam" id="PF18029">
    <property type="entry name" value="Glyoxalase_6"/>
    <property type="match status" value="1"/>
</dbReference>
<dbReference type="RefSeq" id="WP_344813295.1">
    <property type="nucleotide sequence ID" value="NZ_BAAAYX010000013.1"/>
</dbReference>
<comment type="caution">
    <text evidence="2">The sequence shown here is derived from an EMBL/GenBank/DDBJ whole genome shotgun (WGS) entry which is preliminary data.</text>
</comment>
<proteinExistence type="predicted"/>
<dbReference type="EMBL" id="BAAAYX010000013">
    <property type="protein sequence ID" value="GAA3710332.1"/>
    <property type="molecule type" value="Genomic_DNA"/>
</dbReference>
<dbReference type="PANTHER" id="PTHR35908">
    <property type="entry name" value="HYPOTHETICAL FUSION PROTEIN"/>
    <property type="match status" value="1"/>
</dbReference>
<dbReference type="PANTHER" id="PTHR35908:SF1">
    <property type="entry name" value="CONSERVED PROTEIN"/>
    <property type="match status" value="1"/>
</dbReference>
<feature type="domain" description="Glyoxalase-like" evidence="1">
    <location>
        <begin position="6"/>
        <end position="144"/>
    </location>
</feature>
<dbReference type="CDD" id="cd06587">
    <property type="entry name" value="VOC"/>
    <property type="match status" value="1"/>
</dbReference>
<sequence length="145" mass="15799">MAKTIQITFDATDPRALADFWAAALGYVVEAPPEGYATWDEALTAFGVPEELWNSRSAIVDPDGVGPRIFIQQVPEAKTAKNRLHLDVRNAVGLAGGKRMAVLEAECERLVALGATKLYRIEPQPPLENGFITMADPQGNEFCLD</sequence>
<keyword evidence="3" id="KW-1185">Reference proteome</keyword>
<dbReference type="SUPFAM" id="SSF54593">
    <property type="entry name" value="Glyoxalase/Bleomycin resistance protein/Dihydroxybiphenyl dioxygenase"/>
    <property type="match status" value="1"/>
</dbReference>
<organism evidence="2 3">
    <name type="scientific">Microlunatus aurantiacus</name>
    <dbReference type="NCBI Taxonomy" id="446786"/>
    <lineage>
        <taxon>Bacteria</taxon>
        <taxon>Bacillati</taxon>
        <taxon>Actinomycetota</taxon>
        <taxon>Actinomycetes</taxon>
        <taxon>Propionibacteriales</taxon>
        <taxon>Propionibacteriaceae</taxon>
        <taxon>Microlunatus</taxon>
    </lineage>
</organism>
<accession>A0ABP7E019</accession>
<dbReference type="InterPro" id="IPR041581">
    <property type="entry name" value="Glyoxalase_6"/>
</dbReference>